<accession>A0ABU0BKX9</accession>
<proteinExistence type="inferred from homology"/>
<feature type="domain" description="NAD-dependent epimerase/dehydratase" evidence="3">
    <location>
        <begin position="4"/>
        <end position="223"/>
    </location>
</feature>
<keyword evidence="5" id="KW-1185">Reference proteome</keyword>
<name>A0ABU0BKX9_9HYPH</name>
<dbReference type="SUPFAM" id="SSF51735">
    <property type="entry name" value="NAD(P)-binding Rossmann-fold domains"/>
    <property type="match status" value="1"/>
</dbReference>
<dbReference type="InterPro" id="IPR036291">
    <property type="entry name" value="NAD(P)-bd_dom_sf"/>
</dbReference>
<reference evidence="4 5" key="1">
    <citation type="submission" date="2023-07" db="EMBL/GenBank/DDBJ databases">
        <title>Genomic Encyclopedia of Type Strains, Phase IV (KMG-IV): sequencing the most valuable type-strain genomes for metagenomic binning, comparative biology and taxonomic classification.</title>
        <authorList>
            <person name="Goeker M."/>
        </authorList>
    </citation>
    <scope>NUCLEOTIDE SEQUENCE [LARGE SCALE GENOMIC DNA]</scope>
    <source>
        <strain evidence="4 5">DSM 1112</strain>
    </source>
</reference>
<dbReference type="InterPro" id="IPR001509">
    <property type="entry name" value="Epimerase_deHydtase"/>
</dbReference>
<sequence>MKTVAVTGASGFIGRHVLAALASRPVDVVAISRRAEGFASSPRIRRKQLDIAQACDDPFEAMARPDILIHLAWDGLPNYRSLHHFETELPRHYDFLKYAVQGGLKSIFCAGTCFEYGMQSGVLSEETPCLPSNPYGFSKHALQQQLALLRETTPFALTWARLFYTYGPGQHPKSLWPQFQDAHRRGASVFDMSGGAQLRDFLDIGTLGALIVSLALDHPDEGVVNLCSGQPIAVCDIVARWAADLNWDVRLNLGHYPYADYEPMEFWGDDSKLQRILGTDAKRNLLRAGTVA</sequence>
<evidence type="ECO:0000313" key="5">
    <source>
        <dbReference type="Proteomes" id="UP001230207"/>
    </source>
</evidence>
<protein>
    <submittedName>
        <fullName evidence="4">dTDP-6-deoxy-L-talose 4-dehydrogenase (NAD+)</fullName>
        <ecNumber evidence="4">1.1.1.339</ecNumber>
    </submittedName>
</protein>
<dbReference type="RefSeq" id="WP_307227358.1">
    <property type="nucleotide sequence ID" value="NZ_JAUSVF010000001.1"/>
</dbReference>
<evidence type="ECO:0000259" key="3">
    <source>
        <dbReference type="Pfam" id="PF01370"/>
    </source>
</evidence>
<dbReference type="EMBL" id="JAUSVF010000001">
    <property type="protein sequence ID" value="MDQ0318903.1"/>
    <property type="molecule type" value="Genomic_DNA"/>
</dbReference>
<comment type="caution">
    <text evidence="4">The sequence shown here is derived from an EMBL/GenBank/DDBJ whole genome shotgun (WGS) entry which is preliminary data.</text>
</comment>
<comment type="similarity">
    <text evidence="2">Belongs to the NAD(P)-dependent epimerase/dehydratase family.</text>
</comment>
<comment type="pathway">
    <text evidence="1">Bacterial outer membrane biogenesis; LPS O-antigen biosynthesis.</text>
</comment>
<dbReference type="Proteomes" id="UP001230207">
    <property type="component" value="Unassembled WGS sequence"/>
</dbReference>
<dbReference type="PANTHER" id="PTHR43000">
    <property type="entry name" value="DTDP-D-GLUCOSE 4,6-DEHYDRATASE-RELATED"/>
    <property type="match status" value="1"/>
</dbReference>
<evidence type="ECO:0000313" key="4">
    <source>
        <dbReference type="EMBL" id="MDQ0318903.1"/>
    </source>
</evidence>
<dbReference type="Gene3D" id="3.40.50.720">
    <property type="entry name" value="NAD(P)-binding Rossmann-like Domain"/>
    <property type="match status" value="1"/>
</dbReference>
<evidence type="ECO:0000256" key="2">
    <source>
        <dbReference type="ARBA" id="ARBA00007637"/>
    </source>
</evidence>
<dbReference type="Pfam" id="PF01370">
    <property type="entry name" value="Epimerase"/>
    <property type="match status" value="1"/>
</dbReference>
<dbReference type="GO" id="GO:0016491">
    <property type="term" value="F:oxidoreductase activity"/>
    <property type="evidence" value="ECO:0007669"/>
    <property type="project" value="UniProtKB-KW"/>
</dbReference>
<organism evidence="4 5">
    <name type="scientific">Pararhizobium capsulatum DSM 1112</name>
    <dbReference type="NCBI Taxonomy" id="1121113"/>
    <lineage>
        <taxon>Bacteria</taxon>
        <taxon>Pseudomonadati</taxon>
        <taxon>Pseudomonadota</taxon>
        <taxon>Alphaproteobacteria</taxon>
        <taxon>Hyphomicrobiales</taxon>
        <taxon>Rhizobiaceae</taxon>
        <taxon>Rhizobium/Agrobacterium group</taxon>
        <taxon>Pararhizobium</taxon>
    </lineage>
</organism>
<gene>
    <name evidence="4" type="ORF">QO002_001041</name>
</gene>
<keyword evidence="4" id="KW-0560">Oxidoreductase</keyword>
<evidence type="ECO:0000256" key="1">
    <source>
        <dbReference type="ARBA" id="ARBA00005125"/>
    </source>
</evidence>
<dbReference type="EC" id="1.1.1.339" evidence="4"/>